<feature type="transmembrane region" description="Helical" evidence="1">
    <location>
        <begin position="190"/>
        <end position="209"/>
    </location>
</feature>
<evidence type="ECO:0000313" key="2">
    <source>
        <dbReference type="EMBL" id="HJG37789.1"/>
    </source>
</evidence>
<comment type="caution">
    <text evidence="2">The sequence shown here is derived from an EMBL/GenBank/DDBJ whole genome shotgun (WGS) entry which is preliminary data.</text>
</comment>
<reference evidence="2" key="1">
    <citation type="journal article" date="2021" name="PeerJ">
        <title>Extensive microbial diversity within the chicken gut microbiome revealed by metagenomics and culture.</title>
        <authorList>
            <person name="Gilroy R."/>
            <person name="Ravi A."/>
            <person name="Getino M."/>
            <person name="Pursley I."/>
            <person name="Horton D.L."/>
            <person name="Alikhan N.F."/>
            <person name="Baker D."/>
            <person name="Gharbi K."/>
            <person name="Hall N."/>
            <person name="Watson M."/>
            <person name="Adriaenssens E.M."/>
            <person name="Foster-Nyarko E."/>
            <person name="Jarju S."/>
            <person name="Secka A."/>
            <person name="Antonio M."/>
            <person name="Oren A."/>
            <person name="Chaudhuri R.R."/>
            <person name="La Ragione R."/>
            <person name="Hildebrand F."/>
            <person name="Pallen M.J."/>
        </authorList>
    </citation>
    <scope>NUCLEOTIDE SEQUENCE</scope>
    <source>
        <strain evidence="2">ChiHjej13B12-9602</strain>
    </source>
</reference>
<gene>
    <name evidence="2" type="ORF">K8V70_08035</name>
</gene>
<accession>A0A921LTT4</accession>
<protein>
    <recommendedName>
        <fullName evidence="4">Lantibiotic ABC transporter permease</fullName>
    </recommendedName>
</protein>
<keyword evidence="1" id="KW-0472">Membrane</keyword>
<dbReference type="Proteomes" id="UP000753256">
    <property type="component" value="Unassembled WGS sequence"/>
</dbReference>
<dbReference type="EMBL" id="DYUZ01000029">
    <property type="protein sequence ID" value="HJG37789.1"/>
    <property type="molecule type" value="Genomic_DNA"/>
</dbReference>
<dbReference type="AlphaFoldDB" id="A0A921LTT4"/>
<keyword evidence="1" id="KW-1133">Transmembrane helix</keyword>
<organism evidence="2 3">
    <name type="scientific">Enorma phocaeensis</name>
    <dbReference type="NCBI Taxonomy" id="1871019"/>
    <lineage>
        <taxon>Bacteria</taxon>
        <taxon>Bacillati</taxon>
        <taxon>Actinomycetota</taxon>
        <taxon>Coriobacteriia</taxon>
        <taxon>Coriobacteriales</taxon>
        <taxon>Coriobacteriaceae</taxon>
        <taxon>Enorma</taxon>
    </lineage>
</organism>
<dbReference type="RefSeq" id="WP_273190783.1">
    <property type="nucleotide sequence ID" value="NZ_DYUZ01000029.1"/>
</dbReference>
<keyword evidence="1" id="KW-0812">Transmembrane</keyword>
<feature type="transmembrane region" description="Helical" evidence="1">
    <location>
        <begin position="51"/>
        <end position="70"/>
    </location>
</feature>
<reference evidence="2" key="2">
    <citation type="submission" date="2021-09" db="EMBL/GenBank/DDBJ databases">
        <authorList>
            <person name="Gilroy R."/>
        </authorList>
    </citation>
    <scope>NUCLEOTIDE SEQUENCE</scope>
    <source>
        <strain evidence="2">ChiHjej13B12-9602</strain>
    </source>
</reference>
<feature type="transmembrane region" description="Helical" evidence="1">
    <location>
        <begin position="254"/>
        <end position="279"/>
    </location>
</feature>
<evidence type="ECO:0000256" key="1">
    <source>
        <dbReference type="SAM" id="Phobius"/>
    </source>
</evidence>
<feature type="transmembrane region" description="Helical" evidence="1">
    <location>
        <begin position="157"/>
        <end position="178"/>
    </location>
</feature>
<proteinExistence type="predicted"/>
<evidence type="ECO:0000313" key="3">
    <source>
        <dbReference type="Proteomes" id="UP000753256"/>
    </source>
</evidence>
<name>A0A921LTT4_9ACTN</name>
<feature type="transmembrane region" description="Helical" evidence="1">
    <location>
        <begin position="82"/>
        <end position="103"/>
    </location>
</feature>
<feature type="transmembrane region" description="Helical" evidence="1">
    <location>
        <begin position="123"/>
        <end position="145"/>
    </location>
</feature>
<sequence length="285" mass="29738">MMRMRSSAGAVSAQAAAVSPASGIHKGRTAAQHASLWQTLRAEARKFKHAAPLRLAIIMALPFPLMALVVRFHGEVSFSPWNYWYVLLMPVAIALVTGCVANADARMRNRSLLGLGVPLGQAWWAKALWCLALSALSNLVVLAIYTLALGLSRGLSGAALFTMACAAAATTITSAWMIPAGLFLTTRAGLLAGIFLPLAVQLVGGFAWSAVPVPQLFPPSATVVIPTAFIPVLPSGEPFTADMTLGGALAADGMLTWAGIAVGAAAFVVLTALSAAWFARSEEVR</sequence>
<evidence type="ECO:0008006" key="4">
    <source>
        <dbReference type="Google" id="ProtNLM"/>
    </source>
</evidence>